<comment type="caution">
    <text evidence="6">The sequence shown here is derived from an EMBL/GenBank/DDBJ whole genome shotgun (WGS) entry which is preliminary data.</text>
</comment>
<dbReference type="PIRSF" id="PIRSF003101">
    <property type="entry name" value="FtsA"/>
    <property type="match status" value="1"/>
</dbReference>
<dbReference type="CDD" id="cd24048">
    <property type="entry name" value="ASKHA_NBD_FtsA"/>
    <property type="match status" value="1"/>
</dbReference>
<keyword evidence="3" id="KW-0472">Membrane</keyword>
<evidence type="ECO:0000256" key="1">
    <source>
        <dbReference type="ARBA" id="ARBA00022475"/>
    </source>
</evidence>
<dbReference type="Gene3D" id="3.30.420.40">
    <property type="match status" value="1"/>
</dbReference>
<evidence type="ECO:0000256" key="2">
    <source>
        <dbReference type="ARBA" id="ARBA00022618"/>
    </source>
</evidence>
<dbReference type="SUPFAM" id="SSF53067">
    <property type="entry name" value="Actin-like ATPase domain"/>
    <property type="match status" value="2"/>
</dbReference>
<proteinExistence type="inferred from homology"/>
<protein>
    <submittedName>
        <fullName evidence="6">Cell division protein FtsA</fullName>
    </submittedName>
</protein>
<name>A0A8S4C3Q6_9ACAR</name>
<dbReference type="Proteomes" id="UP000837675">
    <property type="component" value="Unassembled WGS sequence"/>
</dbReference>
<dbReference type="InterPro" id="IPR050696">
    <property type="entry name" value="FtsA/MreB"/>
</dbReference>
<dbReference type="HAMAP" id="MF_02033">
    <property type="entry name" value="FtsA"/>
    <property type="match status" value="1"/>
</dbReference>
<dbReference type="InterPro" id="IPR003494">
    <property type="entry name" value="SHS2_FtsA"/>
</dbReference>
<dbReference type="Pfam" id="PF02491">
    <property type="entry name" value="SHS2_FTSA"/>
    <property type="match status" value="1"/>
</dbReference>
<organism evidence="6 7">
    <name type="scientific">Hyalomma marginatum</name>
    <dbReference type="NCBI Taxonomy" id="34627"/>
    <lineage>
        <taxon>Eukaryota</taxon>
        <taxon>Metazoa</taxon>
        <taxon>Ecdysozoa</taxon>
        <taxon>Arthropoda</taxon>
        <taxon>Chelicerata</taxon>
        <taxon>Arachnida</taxon>
        <taxon>Acari</taxon>
        <taxon>Parasitiformes</taxon>
        <taxon>Ixodida</taxon>
        <taxon>Ixodoidea</taxon>
        <taxon>Ixodidae</taxon>
        <taxon>Hyalomminae</taxon>
        <taxon>Hyalomma</taxon>
    </lineage>
</organism>
<sequence>MVKQRKNVIAVLDIGSSKILCSIAKFSLSSELEVIGYSNHISEGIRYGIITNLQAATESIAQAIEEAEKNSGIRVGNIYVNISSNNLISHQLSAEIDVTGHEINSQDMNKLLFQVLDKYKDQQVSVIHSFIYDYVLDGNRGITNPLGMYGSNLSCEVNVLVTPNNIIVNLANCLSKCQLDVNAYIASSYVSGVACLTPNEMKMGVVLIEIGSGCSSISIFANSQMILTDGIPVGGHHITNDIAKGLSISYEDAERIKILYGTAISTSIESKENIELAAEDENEEPTLISRAILAEIIRARSEEILELLEYKIIHAGFSIASNKIVLTGGSANLNGLKELVGHMFSAKVRVGYPKLIMGLESEEKNMAFAVSVGMLTHISQTIKAAPMRKANEGSSSKKVWQWLKDNFI</sequence>
<evidence type="ECO:0000256" key="3">
    <source>
        <dbReference type="ARBA" id="ARBA00023136"/>
    </source>
</evidence>
<dbReference type="SMART" id="SM00842">
    <property type="entry name" value="FtsA"/>
    <property type="match status" value="1"/>
</dbReference>
<reference evidence="6" key="1">
    <citation type="submission" date="2021-06" db="EMBL/GenBank/DDBJ databases">
        <authorList>
            <person name="Nardi T."/>
            <person name="Nardi T."/>
        </authorList>
    </citation>
    <scope>NUCLEOTIDE SEQUENCE</scope>
</reference>
<keyword evidence="2 6" id="KW-0132">Cell division</keyword>
<dbReference type="EMBL" id="CAJVAF010000148">
    <property type="protein sequence ID" value="CAG7591066.1"/>
    <property type="molecule type" value="Genomic_DNA"/>
</dbReference>
<dbReference type="AlphaFoldDB" id="A0A8S4C3Q6"/>
<keyword evidence="7" id="KW-1185">Reference proteome</keyword>
<keyword evidence="1" id="KW-1003">Cell membrane</keyword>
<dbReference type="Pfam" id="PF14450">
    <property type="entry name" value="FtsA"/>
    <property type="match status" value="1"/>
</dbReference>
<dbReference type="PANTHER" id="PTHR32432:SF4">
    <property type="entry name" value="CELL DIVISION PROTEIN FTSA"/>
    <property type="match status" value="1"/>
</dbReference>
<dbReference type="GO" id="GO:0051301">
    <property type="term" value="P:cell division"/>
    <property type="evidence" value="ECO:0007669"/>
    <property type="project" value="UniProtKB-KW"/>
</dbReference>
<keyword evidence="4" id="KW-0131">Cell cycle</keyword>
<accession>A0A8S4C3Q6</accession>
<dbReference type="GO" id="GO:0032153">
    <property type="term" value="C:cell division site"/>
    <property type="evidence" value="ECO:0007669"/>
    <property type="project" value="TreeGrafter"/>
</dbReference>
<gene>
    <name evidence="6" type="ORF">MHYMCMPASI_00388</name>
</gene>
<dbReference type="InterPro" id="IPR020823">
    <property type="entry name" value="Cell_div_FtsA"/>
</dbReference>
<dbReference type="PANTHER" id="PTHR32432">
    <property type="entry name" value="CELL DIVISION PROTEIN FTSA-RELATED"/>
    <property type="match status" value="1"/>
</dbReference>
<feature type="domain" description="SHS2" evidence="5">
    <location>
        <begin position="9"/>
        <end position="195"/>
    </location>
</feature>
<dbReference type="GO" id="GO:0009898">
    <property type="term" value="C:cytoplasmic side of plasma membrane"/>
    <property type="evidence" value="ECO:0007669"/>
    <property type="project" value="TreeGrafter"/>
</dbReference>
<evidence type="ECO:0000313" key="7">
    <source>
        <dbReference type="Proteomes" id="UP000837675"/>
    </source>
</evidence>
<evidence type="ECO:0000313" key="6">
    <source>
        <dbReference type="EMBL" id="CAG7591066.1"/>
    </source>
</evidence>
<evidence type="ECO:0000256" key="4">
    <source>
        <dbReference type="ARBA" id="ARBA00023306"/>
    </source>
</evidence>
<dbReference type="Gene3D" id="3.30.1490.110">
    <property type="match status" value="1"/>
</dbReference>
<dbReference type="InterPro" id="IPR043129">
    <property type="entry name" value="ATPase_NBD"/>
</dbReference>
<evidence type="ECO:0000259" key="5">
    <source>
        <dbReference type="SMART" id="SM00842"/>
    </source>
</evidence>
<dbReference type="NCBIfam" id="TIGR01174">
    <property type="entry name" value="ftsA"/>
    <property type="match status" value="1"/>
</dbReference>